<dbReference type="RefSeq" id="WP_169147647.1">
    <property type="nucleotide sequence ID" value="NZ_JABBGA010000022.1"/>
</dbReference>
<organism evidence="1 2">
    <name type="scientific">Zoogloea dura</name>
    <dbReference type="NCBI Taxonomy" id="2728840"/>
    <lineage>
        <taxon>Bacteria</taxon>
        <taxon>Pseudomonadati</taxon>
        <taxon>Pseudomonadota</taxon>
        <taxon>Betaproteobacteria</taxon>
        <taxon>Rhodocyclales</taxon>
        <taxon>Zoogloeaceae</taxon>
        <taxon>Zoogloea</taxon>
    </lineage>
</organism>
<sequence length="163" mass="17613">MYSPALLQRLVLAALATLPLASIASPLMQAGGWEMKLVLTARETASGPFKTVSENTSRVCLSKEFLAKDPYLTPGIDRDKMEKKGAKCSISDPKRTDTNASWKMSCTLPDGNSADMFINNTVSARSLRSSIDQVIQKDGQALQMKINLKASHIGGCTADMMSL</sequence>
<dbReference type="EMBL" id="JABBGA010000022">
    <property type="protein sequence ID" value="NML28112.1"/>
    <property type="molecule type" value="Genomic_DNA"/>
</dbReference>
<dbReference type="AlphaFoldDB" id="A0A848GAF0"/>
<gene>
    <name evidence="1" type="ORF">HHL15_20340</name>
</gene>
<evidence type="ECO:0000313" key="1">
    <source>
        <dbReference type="EMBL" id="NML28112.1"/>
    </source>
</evidence>
<name>A0A848GAF0_9RHOO</name>
<protein>
    <submittedName>
        <fullName evidence="1">DUF3617 family protein</fullName>
    </submittedName>
</protein>
<reference evidence="1 2" key="1">
    <citation type="submission" date="2020-04" db="EMBL/GenBank/DDBJ databases">
        <title>Zoogloea sp. G-4-1-14 isolated from soil.</title>
        <authorList>
            <person name="Dahal R.H."/>
        </authorList>
    </citation>
    <scope>NUCLEOTIDE SEQUENCE [LARGE SCALE GENOMIC DNA]</scope>
    <source>
        <strain evidence="1 2">G-4-1-14</strain>
    </source>
</reference>
<dbReference type="Proteomes" id="UP000580043">
    <property type="component" value="Unassembled WGS sequence"/>
</dbReference>
<proteinExistence type="predicted"/>
<comment type="caution">
    <text evidence="1">The sequence shown here is derived from an EMBL/GenBank/DDBJ whole genome shotgun (WGS) entry which is preliminary data.</text>
</comment>
<keyword evidence="2" id="KW-1185">Reference proteome</keyword>
<evidence type="ECO:0000313" key="2">
    <source>
        <dbReference type="Proteomes" id="UP000580043"/>
    </source>
</evidence>
<accession>A0A848GAF0</accession>
<dbReference type="InterPro" id="IPR022061">
    <property type="entry name" value="DUF3617"/>
</dbReference>
<dbReference type="Pfam" id="PF12276">
    <property type="entry name" value="DUF3617"/>
    <property type="match status" value="1"/>
</dbReference>